<dbReference type="RefSeq" id="WP_066183313.1">
    <property type="nucleotide sequence ID" value="NZ_LQZT01000048.1"/>
</dbReference>
<organism evidence="2 3">
    <name type="scientific">Hoeflea olei</name>
    <dbReference type="NCBI Taxonomy" id="1480615"/>
    <lineage>
        <taxon>Bacteria</taxon>
        <taxon>Pseudomonadati</taxon>
        <taxon>Pseudomonadota</taxon>
        <taxon>Alphaproteobacteria</taxon>
        <taxon>Hyphomicrobiales</taxon>
        <taxon>Rhizobiaceae</taxon>
        <taxon>Hoeflea</taxon>
    </lineage>
</organism>
<dbReference type="AlphaFoldDB" id="A0A1C1YRP3"/>
<accession>A0A1C1YRP3</accession>
<dbReference type="GO" id="GO:0000155">
    <property type="term" value="F:phosphorelay sensor kinase activity"/>
    <property type="evidence" value="ECO:0007669"/>
    <property type="project" value="InterPro"/>
</dbReference>
<dbReference type="Gene3D" id="3.40.50.300">
    <property type="entry name" value="P-loop containing nucleotide triphosphate hydrolases"/>
    <property type="match status" value="1"/>
</dbReference>
<dbReference type="Pfam" id="PF07475">
    <property type="entry name" value="Hpr_kinase_C"/>
    <property type="match status" value="1"/>
</dbReference>
<name>A0A1C1YRP3_9HYPH</name>
<dbReference type="InterPro" id="IPR027417">
    <property type="entry name" value="P-loop_NTPase"/>
</dbReference>
<evidence type="ECO:0000259" key="1">
    <source>
        <dbReference type="Pfam" id="PF07475"/>
    </source>
</evidence>
<dbReference type="STRING" id="1480615.AWJ14_12565"/>
<dbReference type="GO" id="GO:0006109">
    <property type="term" value="P:regulation of carbohydrate metabolic process"/>
    <property type="evidence" value="ECO:0007669"/>
    <property type="project" value="InterPro"/>
</dbReference>
<dbReference type="GO" id="GO:0005524">
    <property type="term" value="F:ATP binding"/>
    <property type="evidence" value="ECO:0007669"/>
    <property type="project" value="InterPro"/>
</dbReference>
<reference evidence="2 3" key="1">
    <citation type="submission" date="2015-12" db="EMBL/GenBank/DDBJ databases">
        <authorList>
            <person name="Shamseldin A."/>
            <person name="Moawad H."/>
            <person name="Abd El-Rahim W.M."/>
            <person name="Sadowsky M.J."/>
        </authorList>
    </citation>
    <scope>NUCLEOTIDE SEQUENCE [LARGE SCALE GENOMIC DNA]</scope>
    <source>
        <strain evidence="2 3">JC234</strain>
    </source>
</reference>
<comment type="caution">
    <text evidence="2">The sequence shown here is derived from an EMBL/GenBank/DDBJ whole genome shotgun (WGS) entry which is preliminary data.</text>
</comment>
<feature type="domain" description="HPr kinase/phosphorylase C-terminal" evidence="1">
    <location>
        <begin position="9"/>
        <end position="101"/>
    </location>
</feature>
<dbReference type="SUPFAM" id="SSF53795">
    <property type="entry name" value="PEP carboxykinase-like"/>
    <property type="match status" value="1"/>
</dbReference>
<gene>
    <name evidence="2" type="ORF">AWJ14_12565</name>
</gene>
<evidence type="ECO:0000313" key="2">
    <source>
        <dbReference type="EMBL" id="OCW56040.1"/>
    </source>
</evidence>
<dbReference type="Proteomes" id="UP000094795">
    <property type="component" value="Unassembled WGS sequence"/>
</dbReference>
<protein>
    <recommendedName>
        <fullName evidence="1">HPr kinase/phosphorylase C-terminal domain-containing protein</fullName>
    </recommendedName>
</protein>
<dbReference type="CDD" id="cd01918">
    <property type="entry name" value="HprK_C"/>
    <property type="match status" value="1"/>
</dbReference>
<proteinExistence type="predicted"/>
<dbReference type="EMBL" id="LQZT01000048">
    <property type="protein sequence ID" value="OCW56040.1"/>
    <property type="molecule type" value="Genomic_DNA"/>
</dbReference>
<dbReference type="InterPro" id="IPR011104">
    <property type="entry name" value="Hpr_kin/Pase_C"/>
</dbReference>
<evidence type="ECO:0000313" key="3">
    <source>
        <dbReference type="Proteomes" id="UP000094795"/>
    </source>
</evidence>
<keyword evidence="3" id="KW-1185">Reference proteome</keyword>
<sequence>MTGEAASGTVNLHATAIVVGATGLLFLGPSGAGKSRTAFACLAQARARGWHAALVADDRTLVTPMLTPGRTPGAGRLIASCPAPLEGLVELRGTGIVTVPRTPRAVLDLAVALEAPSAEGRLPPENETFSCAGTALPLLRLWADGAADPLSRILAGRPALFSAR</sequence>